<dbReference type="InterPro" id="IPR057695">
    <property type="entry name" value="DUF7935"/>
</dbReference>
<dbReference type="Pfam" id="PF25589">
    <property type="entry name" value="DUF7935"/>
    <property type="match status" value="1"/>
</dbReference>
<evidence type="ECO:0000313" key="2">
    <source>
        <dbReference type="EMBL" id="AWG22534.1"/>
    </source>
</evidence>
<evidence type="ECO:0000313" key="3">
    <source>
        <dbReference type="Proteomes" id="UP000244527"/>
    </source>
</evidence>
<sequence length="173" mass="19898">MDASPLITLLSYTIPSLVTGGVAYYLFTAHFKDQENTRRWLLQRENKPALLPLRLQAYERMILFAERINPSQLLVRIAPISSDTADYQNYIIAQIEQEFEHNLAQQIYLSVQCWSVILTAKNATIQMIRLAAKNEKVQDADSLRTFILTELFDKESPSSTAIAYIKQEVSQLW</sequence>
<dbReference type="OrthoDB" id="1493032at2"/>
<reference evidence="2 3" key="1">
    <citation type="submission" date="2017-04" db="EMBL/GenBank/DDBJ databases">
        <title>Compelte genome sequence of WV33.</title>
        <authorList>
            <person name="Lee P.C."/>
        </authorList>
    </citation>
    <scope>NUCLEOTIDE SEQUENCE [LARGE SCALE GENOMIC DNA]</scope>
    <source>
        <strain evidence="2 3">WV33</strain>
    </source>
</reference>
<protein>
    <submittedName>
        <fullName evidence="2">Uncharacterized protein</fullName>
    </submittedName>
</protein>
<dbReference type="EMBL" id="CP020918">
    <property type="protein sequence ID" value="AWG22534.1"/>
    <property type="molecule type" value="Genomic_DNA"/>
</dbReference>
<keyword evidence="1" id="KW-0812">Transmembrane</keyword>
<dbReference type="KEGG" id="ffa:FFWV33_13855"/>
<gene>
    <name evidence="2" type="ORF">FFWV33_13855</name>
</gene>
<name>A0A2S1LFK5_9FLAO</name>
<dbReference type="RefSeq" id="WP_108741461.1">
    <property type="nucleotide sequence ID" value="NZ_CP020918.1"/>
</dbReference>
<keyword evidence="1" id="KW-1133">Transmembrane helix</keyword>
<dbReference type="AlphaFoldDB" id="A0A2S1LFK5"/>
<evidence type="ECO:0000256" key="1">
    <source>
        <dbReference type="SAM" id="Phobius"/>
    </source>
</evidence>
<organism evidence="2 3">
    <name type="scientific">Flavobacterium faecale</name>
    <dbReference type="NCBI Taxonomy" id="1355330"/>
    <lineage>
        <taxon>Bacteria</taxon>
        <taxon>Pseudomonadati</taxon>
        <taxon>Bacteroidota</taxon>
        <taxon>Flavobacteriia</taxon>
        <taxon>Flavobacteriales</taxon>
        <taxon>Flavobacteriaceae</taxon>
        <taxon>Flavobacterium</taxon>
    </lineage>
</organism>
<feature type="transmembrane region" description="Helical" evidence="1">
    <location>
        <begin position="6"/>
        <end position="27"/>
    </location>
</feature>
<proteinExistence type="predicted"/>
<keyword evidence="3" id="KW-1185">Reference proteome</keyword>
<dbReference type="Proteomes" id="UP000244527">
    <property type="component" value="Chromosome"/>
</dbReference>
<accession>A0A2S1LFK5</accession>
<keyword evidence="1" id="KW-0472">Membrane</keyword>